<dbReference type="STRING" id="81408.B4119_3928"/>
<sequence>MLHNSYSLAGLFLVETGNHVKMPKKLRFVMDGRMVSFLSNLVDSYYNIS</sequence>
<reference evidence="1 2" key="1">
    <citation type="submission" date="2016-01" db="EMBL/GenBank/DDBJ databases">
        <title>Draft Genome Sequences of Seven Thermophilic Sporeformers Isolated from Foods.</title>
        <authorList>
            <person name="Berendsen E.M."/>
            <person name="Wells-Bennik M.H."/>
            <person name="Krawcyk A.O."/>
            <person name="De Jong A."/>
            <person name="Holsappel S."/>
            <person name="Eijlander R.T."/>
            <person name="Kuipers O.P."/>
        </authorList>
    </citation>
    <scope>NUCLEOTIDE SEQUENCE [LARGE SCALE GENOMIC DNA]</scope>
    <source>
        <strain evidence="1 2">B4119</strain>
    </source>
</reference>
<organism evidence="1 2">
    <name type="scientific">Saccharococcus caldoxylosilyticus</name>
    <dbReference type="NCBI Taxonomy" id="81408"/>
    <lineage>
        <taxon>Bacteria</taxon>
        <taxon>Bacillati</taxon>
        <taxon>Bacillota</taxon>
        <taxon>Bacilli</taxon>
        <taxon>Bacillales</taxon>
        <taxon>Anoxybacillaceae</taxon>
        <taxon>Saccharococcus</taxon>
    </lineage>
</organism>
<evidence type="ECO:0000313" key="1">
    <source>
        <dbReference type="EMBL" id="KYD19098.1"/>
    </source>
</evidence>
<dbReference type="PATRIC" id="fig|81408.3.peg.1449"/>
<dbReference type="AlphaFoldDB" id="A0A150M3I8"/>
<name>A0A150M3I8_9BACL</name>
<dbReference type="Proteomes" id="UP000075455">
    <property type="component" value="Unassembled WGS sequence"/>
</dbReference>
<evidence type="ECO:0000313" key="2">
    <source>
        <dbReference type="Proteomes" id="UP000075455"/>
    </source>
</evidence>
<dbReference type="EMBL" id="LQYS01000014">
    <property type="protein sequence ID" value="KYD19098.1"/>
    <property type="molecule type" value="Genomic_DNA"/>
</dbReference>
<protein>
    <submittedName>
        <fullName evidence="1">Uncharacterized protein</fullName>
    </submittedName>
</protein>
<proteinExistence type="predicted"/>
<gene>
    <name evidence="1" type="ORF">B4119_3928</name>
</gene>
<comment type="caution">
    <text evidence="1">The sequence shown here is derived from an EMBL/GenBank/DDBJ whole genome shotgun (WGS) entry which is preliminary data.</text>
</comment>
<accession>A0A150M3I8</accession>